<dbReference type="AlphaFoldDB" id="A0A507BB47"/>
<dbReference type="Proteomes" id="UP000319257">
    <property type="component" value="Unassembled WGS sequence"/>
</dbReference>
<accession>A0A507BB47</accession>
<evidence type="ECO:0000313" key="1">
    <source>
        <dbReference type="EMBL" id="TPX16456.1"/>
    </source>
</evidence>
<comment type="caution">
    <text evidence="1">The sequence shown here is derived from an EMBL/GenBank/DDBJ whole genome shotgun (WGS) entry which is preliminary data.</text>
</comment>
<organism evidence="1 2">
    <name type="scientific">Thyridium curvatum</name>
    <dbReference type="NCBI Taxonomy" id="1093900"/>
    <lineage>
        <taxon>Eukaryota</taxon>
        <taxon>Fungi</taxon>
        <taxon>Dikarya</taxon>
        <taxon>Ascomycota</taxon>
        <taxon>Pezizomycotina</taxon>
        <taxon>Sordariomycetes</taxon>
        <taxon>Sordariomycetidae</taxon>
        <taxon>Thyridiales</taxon>
        <taxon>Thyridiaceae</taxon>
        <taxon>Thyridium</taxon>
    </lineage>
</organism>
<evidence type="ECO:0000313" key="2">
    <source>
        <dbReference type="Proteomes" id="UP000319257"/>
    </source>
</evidence>
<dbReference type="InParanoid" id="A0A507BB47"/>
<dbReference type="RefSeq" id="XP_030998167.1">
    <property type="nucleotide sequence ID" value="XM_031138085.1"/>
</dbReference>
<dbReference type="GeneID" id="41971197"/>
<dbReference type="OrthoDB" id="5117488at2759"/>
<reference evidence="1 2" key="1">
    <citation type="submission" date="2019-06" db="EMBL/GenBank/DDBJ databases">
        <title>Draft genome sequence of the filamentous fungus Phialemoniopsis curvata isolated from diesel fuel.</title>
        <authorList>
            <person name="Varaljay V.A."/>
            <person name="Lyon W.J."/>
            <person name="Crouch A.L."/>
            <person name="Drake C.E."/>
            <person name="Hollomon J.M."/>
            <person name="Nadeau L.J."/>
            <person name="Nunn H.S."/>
            <person name="Stevenson B.S."/>
            <person name="Bojanowski C.L."/>
            <person name="Crookes-Goodson W.J."/>
        </authorList>
    </citation>
    <scope>NUCLEOTIDE SEQUENCE [LARGE SCALE GENOMIC DNA]</scope>
    <source>
        <strain evidence="1 2">D216</strain>
    </source>
</reference>
<sequence length="210" mass="22806">MEALKRKFIKYAPPVPPLPQLEPGTKTYKVTWTAAGLTVAGDTRLSYEIKHVTGFFSSGPEFTLLSLDGAQEPAAATVIGTFDWAMSGKVKMRFPSRDVDITYRPLNGSFEAHGGLGRLQWLATGMDGYEASWRLSDAEGRVLSLVDVHGSGEMGTIEILTVDLPRDAFEEVLLSSLVQIEDNRRMWRNSRKSIIAVGVSSAGLAAGSLS</sequence>
<keyword evidence="2" id="KW-1185">Reference proteome</keyword>
<protein>
    <submittedName>
        <fullName evidence="1">Uncharacterized protein</fullName>
    </submittedName>
</protein>
<proteinExistence type="predicted"/>
<gene>
    <name evidence="1" type="ORF">E0L32_003750</name>
</gene>
<name>A0A507BB47_9PEZI</name>
<dbReference type="EMBL" id="SKBQ01000017">
    <property type="protein sequence ID" value="TPX16456.1"/>
    <property type="molecule type" value="Genomic_DNA"/>
</dbReference>